<organism evidence="4 5">
    <name type="scientific">Subtercola lobariae</name>
    <dbReference type="NCBI Taxonomy" id="1588641"/>
    <lineage>
        <taxon>Bacteria</taxon>
        <taxon>Bacillati</taxon>
        <taxon>Actinomycetota</taxon>
        <taxon>Actinomycetes</taxon>
        <taxon>Micrococcales</taxon>
        <taxon>Microbacteriaceae</taxon>
        <taxon>Subtercola</taxon>
    </lineage>
</organism>
<accession>A0A917B050</accession>
<comment type="similarity">
    <text evidence="1 2">Belongs to the phD/YefM antitoxin family.</text>
</comment>
<proteinExistence type="inferred from homology"/>
<protein>
    <recommendedName>
        <fullName evidence="2">Antitoxin</fullName>
    </recommendedName>
</protein>
<reference evidence="4 5" key="1">
    <citation type="journal article" date="2014" name="Int. J. Syst. Evol. Microbiol.">
        <title>Complete genome sequence of Corynebacterium casei LMG S-19264T (=DSM 44701T), isolated from a smear-ripened cheese.</title>
        <authorList>
            <consortium name="US DOE Joint Genome Institute (JGI-PGF)"/>
            <person name="Walter F."/>
            <person name="Albersmeier A."/>
            <person name="Kalinowski J."/>
            <person name="Ruckert C."/>
        </authorList>
    </citation>
    <scope>NUCLEOTIDE SEQUENCE [LARGE SCALE GENOMIC DNA]</scope>
    <source>
        <strain evidence="4 5">CGMCC 1.12976</strain>
    </source>
</reference>
<dbReference type="SUPFAM" id="SSF143120">
    <property type="entry name" value="YefM-like"/>
    <property type="match status" value="1"/>
</dbReference>
<evidence type="ECO:0000313" key="4">
    <source>
        <dbReference type="EMBL" id="GGF12209.1"/>
    </source>
</evidence>
<dbReference type="InterPro" id="IPR006442">
    <property type="entry name" value="Antitoxin_Phd/YefM"/>
</dbReference>
<gene>
    <name evidence="4" type="ORF">GCM10011399_02680</name>
</gene>
<name>A0A917B050_9MICO</name>
<dbReference type="InterPro" id="IPR036165">
    <property type="entry name" value="YefM-like_sf"/>
</dbReference>
<dbReference type="AlphaFoldDB" id="A0A917B050"/>
<dbReference type="EMBL" id="BMGP01000001">
    <property type="protein sequence ID" value="GGF12209.1"/>
    <property type="molecule type" value="Genomic_DNA"/>
</dbReference>
<comment type="function">
    <text evidence="2">Antitoxin component of a type II toxin-antitoxin (TA) system.</text>
</comment>
<evidence type="ECO:0000256" key="3">
    <source>
        <dbReference type="SAM" id="MobiDB-lite"/>
    </source>
</evidence>
<comment type="caution">
    <text evidence="4">The sequence shown here is derived from an EMBL/GenBank/DDBJ whole genome shotgun (WGS) entry which is preliminary data.</text>
</comment>
<evidence type="ECO:0000313" key="5">
    <source>
        <dbReference type="Proteomes" id="UP000598775"/>
    </source>
</evidence>
<dbReference type="NCBIfam" id="TIGR01552">
    <property type="entry name" value="phd_fam"/>
    <property type="match status" value="1"/>
</dbReference>
<keyword evidence="5" id="KW-1185">Reference proteome</keyword>
<evidence type="ECO:0000256" key="2">
    <source>
        <dbReference type="RuleBase" id="RU362080"/>
    </source>
</evidence>
<dbReference type="Pfam" id="PF02604">
    <property type="entry name" value="PhdYeFM_antitox"/>
    <property type="match status" value="1"/>
</dbReference>
<evidence type="ECO:0000256" key="1">
    <source>
        <dbReference type="ARBA" id="ARBA00009981"/>
    </source>
</evidence>
<dbReference type="Proteomes" id="UP000598775">
    <property type="component" value="Unassembled WGS sequence"/>
</dbReference>
<dbReference type="Gene3D" id="3.40.1620.10">
    <property type="entry name" value="YefM-like domain"/>
    <property type="match status" value="1"/>
</dbReference>
<sequence length="116" mass="12227">MYTTATIDPMDSVTSSISARELRADLSAIVGRVSFGHERIGVTRNGKLAAVVIGVDDLELLERLEDANDLAAYRAARAADDGVRLTLDEVRALAAHEGAAHEGAAHEGAVRESNDG</sequence>
<feature type="region of interest" description="Disordered" evidence="3">
    <location>
        <begin position="97"/>
        <end position="116"/>
    </location>
</feature>
<feature type="compositionally biased region" description="Basic and acidic residues" evidence="3">
    <location>
        <begin position="98"/>
        <end position="116"/>
    </location>
</feature>